<evidence type="ECO:0000313" key="3">
    <source>
        <dbReference type="Proteomes" id="UP001250656"/>
    </source>
</evidence>
<organism evidence="2 3">
    <name type="scientific">Pricia mediterranea</name>
    <dbReference type="NCBI Taxonomy" id="3076079"/>
    <lineage>
        <taxon>Bacteria</taxon>
        <taxon>Pseudomonadati</taxon>
        <taxon>Bacteroidota</taxon>
        <taxon>Flavobacteriia</taxon>
        <taxon>Flavobacteriales</taxon>
        <taxon>Flavobacteriaceae</taxon>
        <taxon>Pricia</taxon>
    </lineage>
</organism>
<dbReference type="InterPro" id="IPR052935">
    <property type="entry name" value="Mg2+_PAP"/>
</dbReference>
<dbReference type="RefSeq" id="WP_314012842.1">
    <property type="nucleotide sequence ID" value="NZ_JAVTTP010000001.1"/>
</dbReference>
<feature type="domain" description="Phosphatidate phosphatase APP1 catalytic" evidence="1">
    <location>
        <begin position="121"/>
        <end position="279"/>
    </location>
</feature>
<comment type="caution">
    <text evidence="2">The sequence shown here is derived from an EMBL/GenBank/DDBJ whole genome shotgun (WGS) entry which is preliminary data.</text>
</comment>
<dbReference type="InterPro" id="IPR019236">
    <property type="entry name" value="APP1_cat"/>
</dbReference>
<dbReference type="Proteomes" id="UP001250656">
    <property type="component" value="Unassembled WGS sequence"/>
</dbReference>
<dbReference type="EMBL" id="JAVTTP010000001">
    <property type="protein sequence ID" value="MDT7827772.1"/>
    <property type="molecule type" value="Genomic_DNA"/>
</dbReference>
<name>A0ABU3L3V2_9FLAO</name>
<dbReference type="PANTHER" id="PTHR28208">
    <property type="entry name" value="PHOSPHATIDATE PHOSPHATASE APP1"/>
    <property type="match status" value="1"/>
</dbReference>
<protein>
    <submittedName>
        <fullName evidence="2">App1 family protein</fullName>
    </submittedName>
</protein>
<evidence type="ECO:0000313" key="2">
    <source>
        <dbReference type="EMBL" id="MDT7827772.1"/>
    </source>
</evidence>
<proteinExistence type="predicted"/>
<accession>A0ABU3L3V2</accession>
<dbReference type="Pfam" id="PF09949">
    <property type="entry name" value="APP1_cat"/>
    <property type="match status" value="1"/>
</dbReference>
<evidence type="ECO:0000259" key="1">
    <source>
        <dbReference type="Pfam" id="PF09949"/>
    </source>
</evidence>
<reference evidence="2 3" key="1">
    <citation type="submission" date="2023-09" db="EMBL/GenBank/DDBJ databases">
        <title>Novel taxa isolated from Blanes Bay.</title>
        <authorList>
            <person name="Rey-Velasco X."/>
            <person name="Lucena T."/>
        </authorList>
    </citation>
    <scope>NUCLEOTIDE SEQUENCE [LARGE SCALE GENOMIC DNA]</scope>
    <source>
        <strain evidence="2 3">S334</strain>
    </source>
</reference>
<keyword evidence="3" id="KW-1185">Reference proteome</keyword>
<gene>
    <name evidence="2" type="ORF">RQM65_03720</name>
</gene>
<sequence length="331" mass="38203">MKVRLKLYRGYANEQEIILSGHVFSKNAPDRFNLEGRKLRHAYAVLRMFTIKTLGNVSVNLQFGDLISSTKTMEDGYFRFALPYSESLKSGWHSFTVSAEINGTYVEEKGEFIKPYPGEYGLISDIDDTFLVSHSSNFFLKLYVLLTRNVNKRKIFEGVVQHYRMLSVAGRTEKNKHNAFFYVSSSEWNLYNFIDRFAQLHDLPKAVLKLKRIKTGLGDFLFTGGGSHDHKFYKIKHLLEFYPELKFVLLGDDSQKDPYIYERIVKMFPAGIEAVYIRCTKSSRKSKVTQVLENILSMDVKVCYFKDSSEAMAHSKEIGIISGEEHLKDKI</sequence>
<dbReference type="PANTHER" id="PTHR28208:SF3">
    <property type="entry name" value="PHOSPHATIDATE PHOSPHATASE APP1"/>
    <property type="match status" value="1"/>
</dbReference>